<evidence type="ECO:0000256" key="1">
    <source>
        <dbReference type="SAM" id="MobiDB-lite"/>
    </source>
</evidence>
<evidence type="ECO:0000313" key="3">
    <source>
        <dbReference type="Proteomes" id="UP000054558"/>
    </source>
</evidence>
<sequence>MQGGAQGQLRKSARLKGEAPGSDTSPLPAGTSRRPGRANEILAPGPGAAAEAAEQPAEQAASSREAALPAAPTSATAEAHPGSAGTAGEQPAASQAAGQTAEAAGRPAGAGLPDLAASGAARPAGPAEQPAGPAGEIARSSVEHGAAVPVAGQAGSVPNSSLEAEKVAKVAKMAETGKSWDPGLHNVWDLHGEEGFDIERLQALVPRFGMKPGGERKKLLSEMIGLANALVGEQGAVANHGLLRQETAETVEEAREASPEETAEEAEPEAQEAVDVGARGRGSKRRGATGVAAGPSLERAENVEPADVAALRRFLLADIGAVDEDDWDRRLFPALLPKYKKYLSQQEPFPNPEMDILEEFEADDVFQPSPDELANGVVFRKGGPRQLGEAGRNMLTKWVEKYPTERTKFVMDGVEGEDEKLLGLPGPLLERMMQQISEGTSMEAVWSRELNAEKDGNSLTWELGRFVGYSTDETQTTLASNAWALGYLVQLEKKGQPVLVPLIPGCSKDQWGDTGTAVERLGRKEAETTASDRALFEVRPRVRDLLPLAVDLEA</sequence>
<reference evidence="2 3" key="1">
    <citation type="journal article" date="2014" name="Nat. Commun.">
        <title>Klebsormidium flaccidum genome reveals primary factors for plant terrestrial adaptation.</title>
        <authorList>
            <person name="Hori K."/>
            <person name="Maruyama F."/>
            <person name="Fujisawa T."/>
            <person name="Togashi T."/>
            <person name="Yamamoto N."/>
            <person name="Seo M."/>
            <person name="Sato S."/>
            <person name="Yamada T."/>
            <person name="Mori H."/>
            <person name="Tajima N."/>
            <person name="Moriyama T."/>
            <person name="Ikeuchi M."/>
            <person name="Watanabe M."/>
            <person name="Wada H."/>
            <person name="Kobayashi K."/>
            <person name="Saito M."/>
            <person name="Masuda T."/>
            <person name="Sasaki-Sekimoto Y."/>
            <person name="Mashiguchi K."/>
            <person name="Awai K."/>
            <person name="Shimojima M."/>
            <person name="Masuda S."/>
            <person name="Iwai M."/>
            <person name="Nobusawa T."/>
            <person name="Narise T."/>
            <person name="Kondo S."/>
            <person name="Saito H."/>
            <person name="Sato R."/>
            <person name="Murakawa M."/>
            <person name="Ihara Y."/>
            <person name="Oshima-Yamada Y."/>
            <person name="Ohtaka K."/>
            <person name="Satoh M."/>
            <person name="Sonobe K."/>
            <person name="Ishii M."/>
            <person name="Ohtani R."/>
            <person name="Kanamori-Sato M."/>
            <person name="Honoki R."/>
            <person name="Miyazaki D."/>
            <person name="Mochizuki H."/>
            <person name="Umetsu J."/>
            <person name="Higashi K."/>
            <person name="Shibata D."/>
            <person name="Kamiya Y."/>
            <person name="Sato N."/>
            <person name="Nakamura Y."/>
            <person name="Tabata S."/>
            <person name="Ida S."/>
            <person name="Kurokawa K."/>
            <person name="Ohta H."/>
        </authorList>
    </citation>
    <scope>NUCLEOTIDE SEQUENCE [LARGE SCALE GENOMIC DNA]</scope>
    <source>
        <strain evidence="2 3">NIES-2285</strain>
    </source>
</reference>
<name>A0A1Y1IN50_KLENI</name>
<feature type="region of interest" description="Disordered" evidence="1">
    <location>
        <begin position="247"/>
        <end position="292"/>
    </location>
</feature>
<dbReference type="Proteomes" id="UP000054558">
    <property type="component" value="Unassembled WGS sequence"/>
</dbReference>
<feature type="compositionally biased region" description="Low complexity" evidence="1">
    <location>
        <begin position="116"/>
        <end position="138"/>
    </location>
</feature>
<gene>
    <name evidence="2" type="ORF">KFL_009190025</name>
</gene>
<keyword evidence="3" id="KW-1185">Reference proteome</keyword>
<feature type="compositionally biased region" description="Low complexity" evidence="1">
    <location>
        <begin position="90"/>
        <end position="107"/>
    </location>
</feature>
<dbReference type="AlphaFoldDB" id="A0A1Y1IN50"/>
<organism evidence="2 3">
    <name type="scientific">Klebsormidium nitens</name>
    <name type="common">Green alga</name>
    <name type="synonym">Ulothrix nitens</name>
    <dbReference type="NCBI Taxonomy" id="105231"/>
    <lineage>
        <taxon>Eukaryota</taxon>
        <taxon>Viridiplantae</taxon>
        <taxon>Streptophyta</taxon>
        <taxon>Klebsormidiophyceae</taxon>
        <taxon>Klebsormidiales</taxon>
        <taxon>Klebsormidiaceae</taxon>
        <taxon>Klebsormidium</taxon>
    </lineage>
</organism>
<accession>A0A1Y1IN50</accession>
<feature type="compositionally biased region" description="Acidic residues" evidence="1">
    <location>
        <begin position="259"/>
        <end position="272"/>
    </location>
</feature>
<protein>
    <submittedName>
        <fullName evidence="2">Uncharacterized protein</fullName>
    </submittedName>
</protein>
<feature type="region of interest" description="Disordered" evidence="1">
    <location>
        <begin position="1"/>
        <end position="142"/>
    </location>
</feature>
<evidence type="ECO:0000313" key="2">
    <source>
        <dbReference type="EMBL" id="GAQ92083.1"/>
    </source>
</evidence>
<dbReference type="EMBL" id="DF237868">
    <property type="protein sequence ID" value="GAQ92083.1"/>
    <property type="molecule type" value="Genomic_DNA"/>
</dbReference>
<feature type="compositionally biased region" description="Low complexity" evidence="1">
    <location>
        <begin position="43"/>
        <end position="79"/>
    </location>
</feature>
<proteinExistence type="predicted"/>